<accession>A0AAP5Q3J5</accession>
<feature type="signal peptide" evidence="1">
    <location>
        <begin position="1"/>
        <end position="26"/>
    </location>
</feature>
<reference evidence="2" key="1">
    <citation type="submission" date="2022-08" db="EMBL/GenBank/DDBJ databases">
        <authorList>
            <person name="Kim S.-J."/>
        </authorList>
    </citation>
    <scope>NUCLEOTIDE SEQUENCE</scope>
    <source>
        <strain evidence="2">KJ</strain>
    </source>
</reference>
<keyword evidence="1" id="KW-0732">Signal</keyword>
<gene>
    <name evidence="2" type="ORF">ParKJ_03725</name>
</gene>
<protein>
    <submittedName>
        <fullName evidence="2">Uncharacterized protein</fullName>
    </submittedName>
</protein>
<dbReference type="RefSeq" id="WP_127837943.1">
    <property type="nucleotide sequence ID" value="NZ_CADFGE010000004.1"/>
</dbReference>
<evidence type="ECO:0000256" key="1">
    <source>
        <dbReference type="SAM" id="SignalP"/>
    </source>
</evidence>
<organism evidence="2 3">
    <name type="scientific">Paraburkholderia fungorum</name>
    <dbReference type="NCBI Taxonomy" id="134537"/>
    <lineage>
        <taxon>Bacteria</taxon>
        <taxon>Pseudomonadati</taxon>
        <taxon>Pseudomonadota</taxon>
        <taxon>Betaproteobacteria</taxon>
        <taxon>Burkholderiales</taxon>
        <taxon>Burkholderiaceae</taxon>
        <taxon>Paraburkholderia</taxon>
    </lineage>
</organism>
<comment type="caution">
    <text evidence="2">The sequence shown here is derived from an EMBL/GenBank/DDBJ whole genome shotgun (WGS) entry which is preliminary data.</text>
</comment>
<dbReference type="AlphaFoldDB" id="A0AAP5Q3J5"/>
<evidence type="ECO:0000313" key="3">
    <source>
        <dbReference type="Proteomes" id="UP001246473"/>
    </source>
</evidence>
<evidence type="ECO:0000313" key="2">
    <source>
        <dbReference type="EMBL" id="MDT8836513.1"/>
    </source>
</evidence>
<dbReference type="Proteomes" id="UP001246473">
    <property type="component" value="Unassembled WGS sequence"/>
</dbReference>
<name>A0AAP5Q3J5_9BURK</name>
<proteinExistence type="predicted"/>
<feature type="chain" id="PRO_5042965473" evidence="1">
    <location>
        <begin position="27"/>
        <end position="174"/>
    </location>
</feature>
<sequence length="174" mass="19553">MNKAGMVLCKLGLGIFVMTVSCVGLAKTPIDQTLDFLVGPKMGGSRIFKCREAVNDKVTDEHAYYQFGDDGSYSRLSSHPDPRTRFLQPLDVRGIFRLKISNGLLIVTFTDEFVGEVYLKDQRPYDAVLIGTDNNDTMAMMMDRPVPERPDIRERLRLVCVGDKPTGRGPQRSY</sequence>
<dbReference type="PROSITE" id="PS51257">
    <property type="entry name" value="PROKAR_LIPOPROTEIN"/>
    <property type="match status" value="1"/>
</dbReference>
<dbReference type="EMBL" id="JANSLM010000001">
    <property type="protein sequence ID" value="MDT8836513.1"/>
    <property type="molecule type" value="Genomic_DNA"/>
</dbReference>